<reference evidence="2" key="2">
    <citation type="journal article" date="2023" name="Int. J. Mol. Sci.">
        <title>De Novo Assembly and Annotation of 11 Diverse Shrub Willow (Salix) Genomes Reveals Novel Gene Organization in Sex-Linked Regions.</title>
        <authorList>
            <person name="Hyden B."/>
            <person name="Feng K."/>
            <person name="Yates T.B."/>
            <person name="Jawdy S."/>
            <person name="Cereghino C."/>
            <person name="Smart L.B."/>
            <person name="Muchero W."/>
        </authorList>
    </citation>
    <scope>NUCLEOTIDE SEQUENCE</scope>
    <source>
        <tissue evidence="2">Shoot tip</tissue>
    </source>
</reference>
<name>A0ABQ9A4H9_9ROSI</name>
<organism evidence="2 3">
    <name type="scientific">Salix suchowensis</name>
    <dbReference type="NCBI Taxonomy" id="1278906"/>
    <lineage>
        <taxon>Eukaryota</taxon>
        <taxon>Viridiplantae</taxon>
        <taxon>Streptophyta</taxon>
        <taxon>Embryophyta</taxon>
        <taxon>Tracheophyta</taxon>
        <taxon>Spermatophyta</taxon>
        <taxon>Magnoliopsida</taxon>
        <taxon>eudicotyledons</taxon>
        <taxon>Gunneridae</taxon>
        <taxon>Pentapetalae</taxon>
        <taxon>rosids</taxon>
        <taxon>fabids</taxon>
        <taxon>Malpighiales</taxon>
        <taxon>Salicaceae</taxon>
        <taxon>Saliceae</taxon>
        <taxon>Salix</taxon>
    </lineage>
</organism>
<proteinExistence type="predicted"/>
<feature type="region of interest" description="Disordered" evidence="1">
    <location>
        <begin position="34"/>
        <end position="83"/>
    </location>
</feature>
<feature type="compositionally biased region" description="Acidic residues" evidence="1">
    <location>
        <begin position="65"/>
        <end position="74"/>
    </location>
</feature>
<dbReference type="Proteomes" id="UP001141253">
    <property type="component" value="Chromosome 8"/>
</dbReference>
<gene>
    <name evidence="2" type="ORF">OIU77_012077</name>
</gene>
<reference evidence="2" key="1">
    <citation type="submission" date="2022-10" db="EMBL/GenBank/DDBJ databases">
        <authorList>
            <person name="Hyden B.L."/>
            <person name="Feng K."/>
            <person name="Yates T."/>
            <person name="Jawdy S."/>
            <person name="Smart L.B."/>
            <person name="Muchero W."/>
        </authorList>
    </citation>
    <scope>NUCLEOTIDE SEQUENCE</scope>
    <source>
        <tissue evidence="2">Shoot tip</tissue>
    </source>
</reference>
<accession>A0ABQ9A4H9</accession>
<sequence>MKEKIEAGDARYTPKREPWAFYIINISWGCGDETRDLAGGSYSEPNQNEDDPNPISPRQKRKKDDDEEEEEEDTPLPFPTDHRTNTIYYIMSELSMLAYPVQS</sequence>
<dbReference type="EMBL" id="JAPFFI010000023">
    <property type="protein sequence ID" value="KAJ6322123.1"/>
    <property type="molecule type" value="Genomic_DNA"/>
</dbReference>
<comment type="caution">
    <text evidence="2">The sequence shown here is derived from an EMBL/GenBank/DDBJ whole genome shotgun (WGS) entry which is preliminary data.</text>
</comment>
<protein>
    <submittedName>
        <fullName evidence="2">Uncharacterized protein</fullName>
    </submittedName>
</protein>
<evidence type="ECO:0000313" key="2">
    <source>
        <dbReference type="EMBL" id="KAJ6322123.1"/>
    </source>
</evidence>
<keyword evidence="3" id="KW-1185">Reference proteome</keyword>
<evidence type="ECO:0000256" key="1">
    <source>
        <dbReference type="SAM" id="MobiDB-lite"/>
    </source>
</evidence>
<evidence type="ECO:0000313" key="3">
    <source>
        <dbReference type="Proteomes" id="UP001141253"/>
    </source>
</evidence>